<feature type="compositionally biased region" description="Acidic residues" evidence="9">
    <location>
        <begin position="108"/>
        <end position="121"/>
    </location>
</feature>
<protein>
    <recommendedName>
        <fullName evidence="3">glucan endo-1,3-beta-D-glucosidase</fullName>
        <ecNumber evidence="3">3.2.1.39</ecNumber>
    </recommendedName>
</protein>
<evidence type="ECO:0000256" key="4">
    <source>
        <dbReference type="ARBA" id="ARBA00022801"/>
    </source>
</evidence>
<feature type="domain" description="ExoP galactose-binding-like" evidence="11">
    <location>
        <begin position="370"/>
        <end position="482"/>
    </location>
</feature>
<dbReference type="PROSITE" id="PS52008">
    <property type="entry name" value="GH81"/>
    <property type="match status" value="1"/>
</dbReference>
<dbReference type="Gene3D" id="2.70.98.30">
    <property type="entry name" value="Golgi alpha-mannosidase II, domain 4"/>
    <property type="match status" value="1"/>
</dbReference>
<feature type="domain" description="Glycosyl hydrolase family 81 C-terminal" evidence="10">
    <location>
        <begin position="906"/>
        <end position="1214"/>
    </location>
</feature>
<dbReference type="PANTHER" id="PTHR31983:SF0">
    <property type="entry name" value="GLUCAN ENDO-1,3-BETA-D-GLUCOSIDASE 2"/>
    <property type="match status" value="1"/>
</dbReference>
<dbReference type="InterPro" id="IPR041443">
    <property type="entry name" value="Exop_C"/>
</dbReference>
<accession>A0ABY6Q7S3</accession>
<evidence type="ECO:0000256" key="2">
    <source>
        <dbReference type="ARBA" id="ARBA00010730"/>
    </source>
</evidence>
<dbReference type="SUPFAM" id="SSF103647">
    <property type="entry name" value="TSP type-3 repeat"/>
    <property type="match status" value="2"/>
</dbReference>
<feature type="region of interest" description="Disordered" evidence="9">
    <location>
        <begin position="57"/>
        <end position="124"/>
    </location>
</feature>
<sequence length="1304" mass="140142">MTRLFGLKQTLLLSFVLTAGLVTVLSSDRARASEPLSPTLLSAIMVIMGGDVDSDGDGVSDLDDAFPDDASESADADGDGVGNNADAFPSDASETLDTDGDLVGNNADSDDDGDGIDDDYDPQPLVVTDVAPLLADFSEAFGGAVVGDDGSFSFPSGAESWAGFANENTSIYPIVFEYGGRIQFTASVPSGGSADVRFRFERLPHPDVDPAYNTEAVTVSGDAPTRYTIDVPAQGSKTFRSLILYLNDRDVAVVITDILVRPAKAPVETDTDGDGVADSDDAFPNDASESLDTDGDGIGNNEDTDDDNDGVLDGDDYAPLDPDVTEQPADEVLSVYVDGVVGGEWDRGINAFDQALNWGDCSVSSDCPSISWETVTDAERGDVLQISHANNANLAGLFFGSTTGVDVLGFINGAIEFDIKVVSGDANITMKLDCTYPCTSGDKLLGEKGVGGWESVSVAMAGLNSSGLDLSKVNTGLVIWATKFQDTVFQIDNVRFTGFDADADSTPAPVTVPFKLTEMGLGSYSDTINPASYQCVEDYGAWLYNAGVVPFTNLGTCTNVANANPVKRLPQLGGDAAQMHTMTHRWWGSLSFIGEMRTGDANGAGYITPDPFIARISERGLRFMSIPTGLSGGQGGFGYNIPDPFSEVFDGAAIGNSAHSNMDAKLLDYSEGAVTAGWYDGSTLVMEATFVYGSPYIFFEVYSGSPQIKTWPNATSGQRGIWHEGGNSLGVWTAIAGGRNNFLVVGDAGTSFSNTETAVVTIDSPNNSFTLAWSPDDSTATRQSLEAYARNVVRDVVIDYAVDRADNSVTVSHRYMDTSGEAVQTMAGLMPLHWKRASGLTYAISTRSARGVIKFAPASGFDYELPTVGVLPSLPVIDGSLDNDTLRSLVSEFVALGSGAWNARVDTYWNGKEVGRVAEVLALADQLEMTSEATALRDWLKEELADWMSAERNGTLDDGNYFVYDDDWNTLLGMEESFYAHTLLQDHHFHYGYFIRAAAEVCRVDKAFCSAEQYGSMFEMLIRDYAAGRDDALFPYLRNFDPANGFSWASGEVNFARGNNNESTSEAANAYGAMVLYGLVTGNDDIAERGMYLHASTSASYWEYWNDIDGWRGGDPEKRNFPPDYPRITTSIIWGEGSAFSTWFSPAFAHILGIQGLPSNPLIMHVGLYADYLDDYVALGLEESSNDKPSGLPAGQWTDLWWNLWAMTDADSAIADYEATASYEPEYGEAPAHTYHWLYTMRALGELQTGTGELTADYPASMAFKTGGTTHYVVYNYGDSARTVTFSDGTTVTAAANAFTLEQR</sequence>
<comment type="similarity">
    <text evidence="2">Belongs to the glycosyl hydrolase 81 family.</text>
</comment>
<keyword evidence="4 12" id="KW-0378">Hydrolase</keyword>
<evidence type="ECO:0000256" key="5">
    <source>
        <dbReference type="ARBA" id="ARBA00023277"/>
    </source>
</evidence>
<keyword evidence="8" id="KW-0624">Polysaccharide degradation</keyword>
<evidence type="ECO:0000313" key="13">
    <source>
        <dbReference type="Proteomes" id="UP001317963"/>
    </source>
</evidence>
<evidence type="ECO:0000256" key="3">
    <source>
        <dbReference type="ARBA" id="ARBA00012780"/>
    </source>
</evidence>
<evidence type="ECO:0000256" key="7">
    <source>
        <dbReference type="ARBA" id="ARBA00023316"/>
    </source>
</evidence>
<dbReference type="GO" id="GO:0016787">
    <property type="term" value="F:hydrolase activity"/>
    <property type="evidence" value="ECO:0007669"/>
    <property type="project" value="UniProtKB-KW"/>
</dbReference>
<dbReference type="RefSeq" id="WP_279243093.1">
    <property type="nucleotide sequence ID" value="NZ_CP036501.1"/>
</dbReference>
<dbReference type="EMBL" id="CP036501">
    <property type="protein sequence ID" value="UZP74281.1"/>
    <property type="molecule type" value="Genomic_DNA"/>
</dbReference>
<name>A0ABY6Q7S3_9GAMM</name>
<dbReference type="PANTHER" id="PTHR31983">
    <property type="entry name" value="ENDO-1,3(4)-BETA-GLUCANASE 1"/>
    <property type="match status" value="1"/>
</dbReference>
<dbReference type="InterPro" id="IPR028974">
    <property type="entry name" value="TSP_type-3_rpt"/>
</dbReference>
<proteinExistence type="inferred from homology"/>
<keyword evidence="13" id="KW-1185">Reference proteome</keyword>
<dbReference type="SUPFAM" id="SSF49785">
    <property type="entry name" value="Galactose-binding domain-like"/>
    <property type="match status" value="1"/>
</dbReference>
<evidence type="ECO:0000256" key="6">
    <source>
        <dbReference type="ARBA" id="ARBA00023295"/>
    </source>
</evidence>
<evidence type="ECO:0000256" key="8">
    <source>
        <dbReference type="ARBA" id="ARBA00023326"/>
    </source>
</evidence>
<dbReference type="InterPro" id="IPR040720">
    <property type="entry name" value="GH81_C"/>
</dbReference>
<gene>
    <name evidence="12" type="ORF">E0F26_05760</name>
</gene>
<feature type="compositionally biased region" description="Acidic residues" evidence="9">
    <location>
        <begin position="302"/>
        <end position="318"/>
    </location>
</feature>
<keyword evidence="5" id="KW-0119">Carbohydrate metabolism</keyword>
<keyword evidence="7" id="KW-0961">Cell wall biogenesis/degradation</keyword>
<feature type="compositionally biased region" description="Acidic residues" evidence="9">
    <location>
        <begin position="269"/>
        <end position="295"/>
    </location>
</feature>
<dbReference type="InterPro" id="IPR005200">
    <property type="entry name" value="Endo-beta-glucanase"/>
</dbReference>
<evidence type="ECO:0000256" key="9">
    <source>
        <dbReference type="SAM" id="MobiDB-lite"/>
    </source>
</evidence>
<organism evidence="12 13">
    <name type="scientific">Candidatus Paraluminiphilus aquimaris</name>
    <dbReference type="NCBI Taxonomy" id="2518994"/>
    <lineage>
        <taxon>Bacteria</taxon>
        <taxon>Pseudomonadati</taxon>
        <taxon>Pseudomonadota</taxon>
        <taxon>Gammaproteobacteria</taxon>
        <taxon>Cellvibrionales</taxon>
        <taxon>Halieaceae</taxon>
        <taxon>Candidatus Paraluminiphilus</taxon>
    </lineage>
</organism>
<dbReference type="InterPro" id="IPR008979">
    <property type="entry name" value="Galactose-bd-like_sf"/>
</dbReference>
<dbReference type="Pfam" id="PF18559">
    <property type="entry name" value="Exop_C"/>
    <property type="match status" value="1"/>
</dbReference>
<evidence type="ECO:0000259" key="11">
    <source>
        <dbReference type="Pfam" id="PF18559"/>
    </source>
</evidence>
<feature type="compositionally biased region" description="Acidic residues" evidence="9">
    <location>
        <begin position="57"/>
        <end position="78"/>
    </location>
</feature>
<dbReference type="EC" id="3.2.1.39" evidence="3"/>
<dbReference type="Pfam" id="PF17652">
    <property type="entry name" value="Glyco_hydro81C"/>
    <property type="match status" value="1"/>
</dbReference>
<comment type="catalytic activity">
    <reaction evidence="1">
        <text>Hydrolysis of (1-&gt;3)-beta-D-glucosidic linkages in (1-&gt;3)-beta-D-glucans.</text>
        <dbReference type="EC" id="3.2.1.39"/>
    </reaction>
</comment>
<reference evidence="12 13" key="1">
    <citation type="submission" date="2019-02" db="EMBL/GenBank/DDBJ databases">
        <title>Halieaceae_genomes.</title>
        <authorList>
            <person name="Li S.-H."/>
        </authorList>
    </citation>
    <scope>NUCLEOTIDE SEQUENCE [LARGE SCALE GENOMIC DNA]</scope>
    <source>
        <strain evidence="12 13">JH123</strain>
    </source>
</reference>
<evidence type="ECO:0000313" key="12">
    <source>
        <dbReference type="EMBL" id="UZP74281.1"/>
    </source>
</evidence>
<evidence type="ECO:0000259" key="10">
    <source>
        <dbReference type="Pfam" id="PF17652"/>
    </source>
</evidence>
<dbReference type="Gene3D" id="4.10.1080.10">
    <property type="entry name" value="TSP type-3 repeat"/>
    <property type="match status" value="2"/>
</dbReference>
<feature type="region of interest" description="Disordered" evidence="9">
    <location>
        <begin position="266"/>
        <end position="325"/>
    </location>
</feature>
<evidence type="ECO:0000256" key="1">
    <source>
        <dbReference type="ARBA" id="ARBA00000382"/>
    </source>
</evidence>
<keyword evidence="6" id="KW-0326">Glycosidase</keyword>
<dbReference type="Proteomes" id="UP001317963">
    <property type="component" value="Chromosome"/>
</dbReference>
<dbReference type="Gene3D" id="2.60.120.430">
    <property type="entry name" value="Galactose-binding lectin"/>
    <property type="match status" value="1"/>
</dbReference>